<comment type="subcellular location">
    <subcellularLocation>
        <location evidence="13">Cytoplasm</location>
    </subcellularLocation>
</comment>
<evidence type="ECO:0000256" key="8">
    <source>
        <dbReference type="ARBA" id="ARBA00022842"/>
    </source>
</evidence>
<dbReference type="Gene3D" id="3.40.50.20">
    <property type="match status" value="1"/>
</dbReference>
<gene>
    <name evidence="13" type="primary">ddl</name>
    <name evidence="16" type="ORF">GCM10023167_26670</name>
</gene>
<dbReference type="InterPro" id="IPR013815">
    <property type="entry name" value="ATP_grasp_subdomain_1"/>
</dbReference>
<keyword evidence="12 13" id="KW-0961">Cell wall biogenesis/degradation</keyword>
<protein>
    <recommendedName>
        <fullName evidence="13">D-alanine--D-alanine ligase</fullName>
        <ecNumber evidence="13">6.3.2.4</ecNumber>
    </recommendedName>
    <alternativeName>
        <fullName evidence="13">D-Ala-D-Ala ligase</fullName>
    </alternativeName>
    <alternativeName>
        <fullName evidence="13">D-alanylalanine synthetase</fullName>
    </alternativeName>
</protein>
<evidence type="ECO:0000259" key="15">
    <source>
        <dbReference type="PROSITE" id="PS50975"/>
    </source>
</evidence>
<evidence type="ECO:0000313" key="16">
    <source>
        <dbReference type="EMBL" id="GAA4395896.1"/>
    </source>
</evidence>
<comment type="catalytic activity">
    <reaction evidence="13">
        <text>2 D-alanine + ATP = D-alanyl-D-alanine + ADP + phosphate + H(+)</text>
        <dbReference type="Rhea" id="RHEA:11224"/>
        <dbReference type="ChEBI" id="CHEBI:15378"/>
        <dbReference type="ChEBI" id="CHEBI:30616"/>
        <dbReference type="ChEBI" id="CHEBI:43474"/>
        <dbReference type="ChEBI" id="CHEBI:57416"/>
        <dbReference type="ChEBI" id="CHEBI:57822"/>
        <dbReference type="ChEBI" id="CHEBI:456216"/>
        <dbReference type="EC" id="6.3.2.4"/>
    </reaction>
</comment>
<dbReference type="NCBIfam" id="NF002528">
    <property type="entry name" value="PRK01966.1-4"/>
    <property type="match status" value="1"/>
</dbReference>
<dbReference type="Gene3D" id="3.30.470.20">
    <property type="entry name" value="ATP-grasp fold, B domain"/>
    <property type="match status" value="1"/>
</dbReference>
<dbReference type="SUPFAM" id="SSF52440">
    <property type="entry name" value="PreATP-grasp domain"/>
    <property type="match status" value="1"/>
</dbReference>
<evidence type="ECO:0000256" key="13">
    <source>
        <dbReference type="HAMAP-Rule" id="MF_00047"/>
    </source>
</evidence>
<dbReference type="Pfam" id="PF01820">
    <property type="entry name" value="Dala_Dala_lig_N"/>
    <property type="match status" value="1"/>
</dbReference>
<dbReference type="PIRSF" id="PIRSF039102">
    <property type="entry name" value="Ddl/VanB"/>
    <property type="match status" value="1"/>
</dbReference>
<keyword evidence="11" id="KW-0464">Manganese</keyword>
<dbReference type="PROSITE" id="PS50975">
    <property type="entry name" value="ATP_GRASP"/>
    <property type="match status" value="1"/>
</dbReference>
<dbReference type="PANTHER" id="PTHR23132">
    <property type="entry name" value="D-ALANINE--D-ALANINE LIGASE"/>
    <property type="match status" value="1"/>
</dbReference>
<dbReference type="Pfam" id="PF07478">
    <property type="entry name" value="Dala_Dala_lig_C"/>
    <property type="match status" value="1"/>
</dbReference>
<dbReference type="InterPro" id="IPR005905">
    <property type="entry name" value="D_ala_D_ala"/>
</dbReference>
<dbReference type="InterPro" id="IPR011761">
    <property type="entry name" value="ATP-grasp"/>
</dbReference>
<keyword evidence="4 13" id="KW-0436">Ligase</keyword>
<comment type="similarity">
    <text evidence="3 13">Belongs to the D-alanine--D-alanine ligase family.</text>
</comment>
<dbReference type="NCBIfam" id="TIGR01205">
    <property type="entry name" value="D_ala_D_alaTIGR"/>
    <property type="match status" value="1"/>
</dbReference>
<evidence type="ECO:0000256" key="7">
    <source>
        <dbReference type="ARBA" id="ARBA00022840"/>
    </source>
</evidence>
<comment type="cofactor">
    <cofactor evidence="1">
        <name>Mn(2+)</name>
        <dbReference type="ChEBI" id="CHEBI:29035"/>
    </cofactor>
</comment>
<dbReference type="Proteomes" id="UP001500642">
    <property type="component" value="Unassembled WGS sequence"/>
</dbReference>
<keyword evidence="13" id="KW-0963">Cytoplasm</keyword>
<evidence type="ECO:0000256" key="1">
    <source>
        <dbReference type="ARBA" id="ARBA00001936"/>
    </source>
</evidence>
<comment type="function">
    <text evidence="13">Cell wall formation.</text>
</comment>
<evidence type="ECO:0000256" key="9">
    <source>
        <dbReference type="ARBA" id="ARBA00022960"/>
    </source>
</evidence>
<evidence type="ECO:0000256" key="14">
    <source>
        <dbReference type="PROSITE-ProRule" id="PRU00409"/>
    </source>
</evidence>
<evidence type="ECO:0000256" key="4">
    <source>
        <dbReference type="ARBA" id="ARBA00022598"/>
    </source>
</evidence>
<keyword evidence="9 13" id="KW-0133">Cell shape</keyword>
<comment type="cofactor">
    <cofactor evidence="2">
        <name>Mg(2+)</name>
        <dbReference type="ChEBI" id="CHEBI:18420"/>
    </cofactor>
</comment>
<dbReference type="PROSITE" id="PS00843">
    <property type="entry name" value="DALA_DALA_LIGASE_1"/>
    <property type="match status" value="1"/>
</dbReference>
<accession>A0ABP8JUC2</accession>
<keyword evidence="7 14" id="KW-0067">ATP-binding</keyword>
<evidence type="ECO:0000256" key="12">
    <source>
        <dbReference type="ARBA" id="ARBA00023316"/>
    </source>
</evidence>
<dbReference type="InterPro" id="IPR016185">
    <property type="entry name" value="PreATP-grasp_dom_sf"/>
</dbReference>
<dbReference type="InterPro" id="IPR011127">
    <property type="entry name" value="Dala_Dala_lig_N"/>
</dbReference>
<dbReference type="PANTHER" id="PTHR23132:SF25">
    <property type="entry name" value="D-ALANINE--D-ALANINE LIGASE A"/>
    <property type="match status" value="1"/>
</dbReference>
<keyword evidence="6 14" id="KW-0547">Nucleotide-binding</keyword>
<keyword evidence="10 13" id="KW-0573">Peptidoglycan synthesis</keyword>
<dbReference type="InterPro" id="IPR011095">
    <property type="entry name" value="Dala_Dala_lig_C"/>
</dbReference>
<organism evidence="16 17">
    <name type="scientific">Brevibacterium pityocampae</name>
    <dbReference type="NCBI Taxonomy" id="506594"/>
    <lineage>
        <taxon>Bacteria</taxon>
        <taxon>Bacillati</taxon>
        <taxon>Actinomycetota</taxon>
        <taxon>Actinomycetes</taxon>
        <taxon>Micrococcales</taxon>
        <taxon>Brevibacteriaceae</taxon>
        <taxon>Brevibacterium</taxon>
    </lineage>
</organism>
<evidence type="ECO:0000256" key="2">
    <source>
        <dbReference type="ARBA" id="ARBA00001946"/>
    </source>
</evidence>
<dbReference type="PROSITE" id="PS00844">
    <property type="entry name" value="DALA_DALA_LIGASE_2"/>
    <property type="match status" value="1"/>
</dbReference>
<feature type="domain" description="ATP-grasp" evidence="15">
    <location>
        <begin position="151"/>
        <end position="361"/>
    </location>
</feature>
<dbReference type="HAMAP" id="MF_00047">
    <property type="entry name" value="Dala_Dala_lig"/>
    <property type="match status" value="1"/>
</dbReference>
<dbReference type="InterPro" id="IPR000291">
    <property type="entry name" value="D-Ala_lig_Van_CS"/>
</dbReference>
<evidence type="ECO:0000256" key="3">
    <source>
        <dbReference type="ARBA" id="ARBA00010871"/>
    </source>
</evidence>
<keyword evidence="8" id="KW-0460">Magnesium</keyword>
<dbReference type="RefSeq" id="WP_265809936.1">
    <property type="nucleotide sequence ID" value="NZ_BAABGL010000036.1"/>
</dbReference>
<name>A0ABP8JUC2_9MICO</name>
<evidence type="ECO:0000256" key="5">
    <source>
        <dbReference type="ARBA" id="ARBA00022723"/>
    </source>
</evidence>
<evidence type="ECO:0000256" key="11">
    <source>
        <dbReference type="ARBA" id="ARBA00023211"/>
    </source>
</evidence>
<proteinExistence type="inferred from homology"/>
<evidence type="ECO:0000313" key="17">
    <source>
        <dbReference type="Proteomes" id="UP001500642"/>
    </source>
</evidence>
<dbReference type="SUPFAM" id="SSF56059">
    <property type="entry name" value="Glutathione synthetase ATP-binding domain-like"/>
    <property type="match status" value="1"/>
</dbReference>
<comment type="pathway">
    <text evidence="13">Cell wall biogenesis; peptidoglycan biosynthesis.</text>
</comment>
<dbReference type="Gene3D" id="3.30.1490.20">
    <property type="entry name" value="ATP-grasp fold, A domain"/>
    <property type="match status" value="1"/>
</dbReference>
<dbReference type="EMBL" id="BAABGL010000036">
    <property type="protein sequence ID" value="GAA4395896.1"/>
    <property type="molecule type" value="Genomic_DNA"/>
</dbReference>
<dbReference type="EC" id="6.3.2.4" evidence="13"/>
<keyword evidence="5" id="KW-0479">Metal-binding</keyword>
<comment type="caution">
    <text evidence="16">The sequence shown here is derived from an EMBL/GenBank/DDBJ whole genome shotgun (WGS) entry which is preliminary data.</text>
</comment>
<sequence>MTPADTRPLVAVLFGGRSPEHSVSCVTAAGVLAAIDPAQYRALAIGITQDGTWRLVEDWQDMHFDAAAMPEVADDGTAVIPPIAATGAPLLHRDAGGAITELGAVDVYFPMLHGPFGEDGTIQGFFELSGTPYVGSGVYASAASMDKHFMKIVLRAAGLEVCPWERVTDREWQADPAAVTERVTGLGFPVFVKPARAGSSVGVSKVADAPGLAAAFAEAFAHDHKVIVEPMVTGREIECGVLGSIHREPARASELGEITVVGDHEFYDFEAKYLDGDAVVLSCPADLDSEVADRVRAASVRAFEAFDCTGLARVDTFVTPAGEVVINEINTLPGMTPSSMFPRMWEASGVDYPSVVAELIRTALEDVPAAAPGISA</sequence>
<evidence type="ECO:0000256" key="10">
    <source>
        <dbReference type="ARBA" id="ARBA00022984"/>
    </source>
</evidence>
<keyword evidence="17" id="KW-1185">Reference proteome</keyword>
<dbReference type="GO" id="GO:0016874">
    <property type="term" value="F:ligase activity"/>
    <property type="evidence" value="ECO:0007669"/>
    <property type="project" value="UniProtKB-KW"/>
</dbReference>
<evidence type="ECO:0000256" key="6">
    <source>
        <dbReference type="ARBA" id="ARBA00022741"/>
    </source>
</evidence>
<reference evidence="17" key="1">
    <citation type="journal article" date="2019" name="Int. J. Syst. Evol. Microbiol.">
        <title>The Global Catalogue of Microorganisms (GCM) 10K type strain sequencing project: providing services to taxonomists for standard genome sequencing and annotation.</title>
        <authorList>
            <consortium name="The Broad Institute Genomics Platform"/>
            <consortium name="The Broad Institute Genome Sequencing Center for Infectious Disease"/>
            <person name="Wu L."/>
            <person name="Ma J."/>
        </authorList>
    </citation>
    <scope>NUCLEOTIDE SEQUENCE [LARGE SCALE GENOMIC DNA]</scope>
    <source>
        <strain evidence="17">JCM 17808</strain>
    </source>
</reference>